<dbReference type="Gene3D" id="1.10.150.240">
    <property type="entry name" value="Putative phosphatase, domain 2"/>
    <property type="match status" value="1"/>
</dbReference>
<dbReference type="SUPFAM" id="SSF56784">
    <property type="entry name" value="HAD-like"/>
    <property type="match status" value="1"/>
</dbReference>
<gene>
    <name evidence="1" type="ORF">HND93_08125</name>
</gene>
<name>A0ABX2T5W1_9PROT</name>
<dbReference type="SFLD" id="SFLDS00003">
    <property type="entry name" value="Haloacid_Dehalogenase"/>
    <property type="match status" value="1"/>
</dbReference>
<dbReference type="PANTHER" id="PTHR43434">
    <property type="entry name" value="PHOSPHOGLYCOLATE PHOSPHATASE"/>
    <property type="match status" value="1"/>
</dbReference>
<proteinExistence type="predicted"/>
<organism evidence="1 2">
    <name type="scientific">Azospirillum oleiclasticum</name>
    <dbReference type="NCBI Taxonomy" id="2735135"/>
    <lineage>
        <taxon>Bacteria</taxon>
        <taxon>Pseudomonadati</taxon>
        <taxon>Pseudomonadota</taxon>
        <taxon>Alphaproteobacteria</taxon>
        <taxon>Rhodospirillales</taxon>
        <taxon>Azospirillaceae</taxon>
        <taxon>Azospirillum</taxon>
    </lineage>
</organism>
<evidence type="ECO:0000313" key="1">
    <source>
        <dbReference type="EMBL" id="NYZ19676.1"/>
    </source>
</evidence>
<dbReference type="SFLD" id="SFLDG01135">
    <property type="entry name" value="C1.5.6:_HAD__Beta-PGM__Phospha"/>
    <property type="match status" value="1"/>
</dbReference>
<sequence>MKGVIFDVDGTLVDSVDLHAQAWVEALRHFGYEVDFDAVRSQIGKGGDQLMPVFVPPADLERRQDEIDRYRHDLFARDYMDRVTGFPGVRSLIERLLADGKRVALASSAKGDELQRYKRVAGIDDLIRTETTSDDVDRSKPHPDIFEAARRKLDLPARDAVVVGDTPWDALAAGKAGIPIIGVLCGGFAEADLRKAGCVEIHRDPQDLLDRYQGSVIGKPGP</sequence>
<keyword evidence="2" id="KW-1185">Reference proteome</keyword>
<dbReference type="NCBIfam" id="TIGR01509">
    <property type="entry name" value="HAD-SF-IA-v3"/>
    <property type="match status" value="1"/>
</dbReference>
<dbReference type="InterPro" id="IPR050155">
    <property type="entry name" value="HAD-like_hydrolase_sf"/>
</dbReference>
<dbReference type="InterPro" id="IPR006439">
    <property type="entry name" value="HAD-SF_hydro_IA"/>
</dbReference>
<protein>
    <submittedName>
        <fullName evidence="1">HAD family hydrolase</fullName>
    </submittedName>
</protein>
<dbReference type="InterPro" id="IPR023214">
    <property type="entry name" value="HAD_sf"/>
</dbReference>
<reference evidence="1 2" key="1">
    <citation type="submission" date="2020-05" db="EMBL/GenBank/DDBJ databases">
        <title>Azospirillum oleiclasticum sp. nov, a nitrogen-fixing and heavy crude oil-emulsifying bacterium isolated from the crude oil of Yumen Oilfield.</title>
        <authorList>
            <person name="Wu D."/>
            <person name="Cai M."/>
            <person name="Zhang X."/>
        </authorList>
    </citation>
    <scope>NUCLEOTIDE SEQUENCE [LARGE SCALE GENOMIC DNA]</scope>
    <source>
        <strain evidence="1 2">ROY-1-1-2</strain>
    </source>
</reference>
<dbReference type="Gene3D" id="3.40.50.1000">
    <property type="entry name" value="HAD superfamily/HAD-like"/>
    <property type="match status" value="1"/>
</dbReference>
<dbReference type="InterPro" id="IPR041492">
    <property type="entry name" value="HAD_2"/>
</dbReference>
<dbReference type="EMBL" id="JABFDB010000004">
    <property type="protein sequence ID" value="NYZ19676.1"/>
    <property type="molecule type" value="Genomic_DNA"/>
</dbReference>
<dbReference type="NCBIfam" id="TIGR01549">
    <property type="entry name" value="HAD-SF-IA-v1"/>
    <property type="match status" value="1"/>
</dbReference>
<comment type="caution">
    <text evidence="1">The sequence shown here is derived from an EMBL/GenBank/DDBJ whole genome shotgun (WGS) entry which is preliminary data.</text>
</comment>
<dbReference type="GO" id="GO:0016787">
    <property type="term" value="F:hydrolase activity"/>
    <property type="evidence" value="ECO:0007669"/>
    <property type="project" value="UniProtKB-KW"/>
</dbReference>
<accession>A0ABX2T5W1</accession>
<dbReference type="SFLD" id="SFLDG01129">
    <property type="entry name" value="C1.5:_HAD__Beta-PGM__Phosphata"/>
    <property type="match status" value="1"/>
</dbReference>
<dbReference type="InterPro" id="IPR036412">
    <property type="entry name" value="HAD-like_sf"/>
</dbReference>
<dbReference type="Proteomes" id="UP000584642">
    <property type="component" value="Unassembled WGS sequence"/>
</dbReference>
<dbReference type="PANTHER" id="PTHR43434:SF16">
    <property type="entry name" value="BLL8046 PROTEIN"/>
    <property type="match status" value="1"/>
</dbReference>
<evidence type="ECO:0000313" key="2">
    <source>
        <dbReference type="Proteomes" id="UP000584642"/>
    </source>
</evidence>
<keyword evidence="1" id="KW-0378">Hydrolase</keyword>
<dbReference type="Pfam" id="PF13419">
    <property type="entry name" value="HAD_2"/>
    <property type="match status" value="1"/>
</dbReference>
<dbReference type="InterPro" id="IPR023198">
    <property type="entry name" value="PGP-like_dom2"/>
</dbReference>